<dbReference type="InterPro" id="IPR001001">
    <property type="entry name" value="DNA_polIII_beta"/>
</dbReference>
<keyword evidence="7 10" id="KW-0235">DNA replication</keyword>
<dbReference type="SMART" id="SM00480">
    <property type="entry name" value="POL3Bc"/>
    <property type="match status" value="1"/>
</dbReference>
<dbReference type="InterPro" id="IPR022634">
    <property type="entry name" value="DNA_polIII_beta_N"/>
</dbReference>
<comment type="subunit">
    <text evidence="10">Forms a ring-shaped head-to-tail homodimer around DNA.</text>
</comment>
<dbReference type="AlphaFoldDB" id="A0A7G1Q750"/>
<dbReference type="SUPFAM" id="SSF55979">
    <property type="entry name" value="DNA clamp"/>
    <property type="match status" value="3"/>
</dbReference>
<dbReference type="GO" id="GO:0008408">
    <property type="term" value="F:3'-5' exonuclease activity"/>
    <property type="evidence" value="ECO:0007669"/>
    <property type="project" value="InterPro"/>
</dbReference>
<comment type="subcellular location">
    <subcellularLocation>
        <location evidence="1 10">Cytoplasm</location>
    </subcellularLocation>
</comment>
<dbReference type="KEGG" id="ntg:NSCAC_0001"/>
<keyword evidence="9" id="KW-0238">DNA-binding</keyword>
<evidence type="ECO:0000256" key="1">
    <source>
        <dbReference type="ARBA" id="ARBA00004496"/>
    </source>
</evidence>
<evidence type="ECO:0000259" key="11">
    <source>
        <dbReference type="Pfam" id="PF00712"/>
    </source>
</evidence>
<dbReference type="GO" id="GO:0009360">
    <property type="term" value="C:DNA polymerase III complex"/>
    <property type="evidence" value="ECO:0007669"/>
    <property type="project" value="InterPro"/>
</dbReference>
<dbReference type="PANTHER" id="PTHR30478">
    <property type="entry name" value="DNA POLYMERASE III SUBUNIT BETA"/>
    <property type="match status" value="1"/>
</dbReference>
<dbReference type="EMBL" id="LR778175">
    <property type="protein sequence ID" value="CAB1274098.1"/>
    <property type="molecule type" value="Genomic_DNA"/>
</dbReference>
<dbReference type="Pfam" id="PF00712">
    <property type="entry name" value="DNA_pol3_beta"/>
    <property type="match status" value="1"/>
</dbReference>
<dbReference type="GO" id="GO:0003677">
    <property type="term" value="F:DNA binding"/>
    <property type="evidence" value="ECO:0007669"/>
    <property type="project" value="UniProtKB-UniRule"/>
</dbReference>
<dbReference type="Pfam" id="PF02767">
    <property type="entry name" value="DNA_pol3_beta_2"/>
    <property type="match status" value="1"/>
</dbReference>
<evidence type="ECO:0000256" key="9">
    <source>
        <dbReference type="ARBA" id="ARBA00023125"/>
    </source>
</evidence>
<feature type="domain" description="DNA polymerase III beta sliding clamp central" evidence="12">
    <location>
        <begin position="129"/>
        <end position="243"/>
    </location>
</feature>
<dbReference type="InterPro" id="IPR022637">
    <property type="entry name" value="DNA_polIII_beta_cen"/>
</dbReference>
<evidence type="ECO:0000256" key="5">
    <source>
        <dbReference type="ARBA" id="ARBA00022679"/>
    </source>
</evidence>
<dbReference type="InterPro" id="IPR022635">
    <property type="entry name" value="DNA_polIII_beta_C"/>
</dbReference>
<dbReference type="PANTHER" id="PTHR30478:SF0">
    <property type="entry name" value="BETA SLIDING CLAMP"/>
    <property type="match status" value="1"/>
</dbReference>
<reference evidence="14 15" key="1">
    <citation type="submission" date="2020-03" db="EMBL/GenBank/DDBJ databases">
        <authorList>
            <person name="Picone N."/>
        </authorList>
    </citation>
    <scope>NUCLEOTIDE SEQUENCE [LARGE SCALE GENOMIC DNA]</scope>
    <source>
        <strain evidence="14">NSCAC1</strain>
    </source>
</reference>
<dbReference type="GO" id="GO:0006271">
    <property type="term" value="P:DNA strand elongation involved in DNA replication"/>
    <property type="evidence" value="ECO:0007669"/>
    <property type="project" value="TreeGrafter"/>
</dbReference>
<keyword evidence="4 10" id="KW-0963">Cytoplasm</keyword>
<protein>
    <recommendedName>
        <fullName evidence="3 10">Beta sliding clamp</fullName>
    </recommendedName>
</protein>
<sequence>MHFLIECEEIIKHLIIICGVVERRNTLPILSNALLIAQDQALTLVTTNLDIEIKTTLSIQQRIPGRVTVSAKKILDICRTIPPQSMLEIQKKNEQLYIKAENNQFILSTLPVDNFPLTEGFSDIDKIELTQIELKNLLQQAAFCMANQDARYYLNGLLIEIESCRISAVATDGHRLAISCLAKNFQDREKIQIIIPRKGVLELIRLLGQTNDLVILMLGSNQLKVEFQGFSLLSKLIDGQFPDYKQVLPAGYNKQLNVHREMLKQALVKANILTKDKFHGVRLELLNSKLQITATNNENETAKIEIEANYTGDALEIAFNNTYLIEILSNITTDEVKLEFINNNNSCLITPISNQDNYKYILMPMRL</sequence>
<comment type="function">
    <text evidence="10">Confers DNA tethering and processivity to DNA polymerases and other proteins. Acts as a clamp, forming a ring around DNA (a reaction catalyzed by the clamp-loading complex) which diffuses in an ATP-independent manner freely and bidirectionally along dsDNA. Initially characterized for its ability to contact the catalytic subunit of DNA polymerase III (Pol III), a complex, multichain enzyme responsible for most of the replicative synthesis in bacteria; Pol III exhibits 3'-5' exonuclease proofreading activity. The beta chain is required for initiation of replication as well as for processivity of DNA replication.</text>
</comment>
<evidence type="ECO:0000256" key="2">
    <source>
        <dbReference type="ARBA" id="ARBA00010752"/>
    </source>
</evidence>
<organism evidence="14 15">
    <name type="scientific">Candidatus Nitrosacidococcus tergens</name>
    <dbReference type="NCBI Taxonomy" id="553981"/>
    <lineage>
        <taxon>Bacteria</taxon>
        <taxon>Pseudomonadati</taxon>
        <taxon>Pseudomonadota</taxon>
        <taxon>Gammaproteobacteria</taxon>
        <taxon>Chromatiales</taxon>
        <taxon>Chromatiaceae</taxon>
        <taxon>Candidatus Nitrosacidococcus</taxon>
    </lineage>
</organism>
<evidence type="ECO:0000259" key="12">
    <source>
        <dbReference type="Pfam" id="PF02767"/>
    </source>
</evidence>
<dbReference type="PIRSF" id="PIRSF000804">
    <property type="entry name" value="DNA_pol_III_b"/>
    <property type="match status" value="1"/>
</dbReference>
<evidence type="ECO:0000256" key="7">
    <source>
        <dbReference type="ARBA" id="ARBA00022705"/>
    </source>
</evidence>
<evidence type="ECO:0000313" key="15">
    <source>
        <dbReference type="Proteomes" id="UP000516072"/>
    </source>
</evidence>
<dbReference type="Gene3D" id="3.70.10.10">
    <property type="match status" value="1"/>
</dbReference>
<keyword evidence="6 10" id="KW-0548">Nucleotidyltransferase</keyword>
<keyword evidence="8 10" id="KW-0239">DNA-directed DNA polymerase</keyword>
<accession>A0A7G1Q750</accession>
<dbReference type="Proteomes" id="UP000516072">
    <property type="component" value="Chromosome"/>
</dbReference>
<dbReference type="Gene3D" id="3.10.150.10">
    <property type="entry name" value="DNA Polymerase III, subunit A, domain 2"/>
    <property type="match status" value="1"/>
</dbReference>
<evidence type="ECO:0000313" key="14">
    <source>
        <dbReference type="EMBL" id="CAB1274098.1"/>
    </source>
</evidence>
<feature type="domain" description="DNA polymerase III beta sliding clamp N-terminal" evidence="11">
    <location>
        <begin position="1"/>
        <end position="117"/>
    </location>
</feature>
<evidence type="ECO:0000256" key="8">
    <source>
        <dbReference type="ARBA" id="ARBA00022932"/>
    </source>
</evidence>
<evidence type="ECO:0000256" key="4">
    <source>
        <dbReference type="ARBA" id="ARBA00022490"/>
    </source>
</evidence>
<evidence type="ECO:0000259" key="13">
    <source>
        <dbReference type="Pfam" id="PF02768"/>
    </source>
</evidence>
<dbReference type="InterPro" id="IPR046938">
    <property type="entry name" value="DNA_clamp_sf"/>
</dbReference>
<keyword evidence="15" id="KW-1185">Reference proteome</keyword>
<dbReference type="RefSeq" id="WP_197744416.1">
    <property type="nucleotide sequence ID" value="NZ_LR778175.1"/>
</dbReference>
<comment type="similarity">
    <text evidence="2 10">Belongs to the beta sliding clamp family.</text>
</comment>
<name>A0A7G1Q750_9GAMM</name>
<gene>
    <name evidence="14" type="primary">dnaN</name>
    <name evidence="14" type="ORF">NSCAC_0001</name>
</gene>
<dbReference type="GO" id="GO:0005737">
    <property type="term" value="C:cytoplasm"/>
    <property type="evidence" value="ECO:0007669"/>
    <property type="project" value="UniProtKB-SubCell"/>
</dbReference>
<dbReference type="GO" id="GO:0003887">
    <property type="term" value="F:DNA-directed DNA polymerase activity"/>
    <property type="evidence" value="ECO:0007669"/>
    <property type="project" value="UniProtKB-UniRule"/>
</dbReference>
<evidence type="ECO:0000256" key="3">
    <source>
        <dbReference type="ARBA" id="ARBA00021035"/>
    </source>
</evidence>
<keyword evidence="5 10" id="KW-0808">Transferase</keyword>
<dbReference type="Pfam" id="PF02768">
    <property type="entry name" value="DNA_pol3_beta_3"/>
    <property type="match status" value="1"/>
</dbReference>
<dbReference type="CDD" id="cd00140">
    <property type="entry name" value="beta_clamp"/>
    <property type="match status" value="1"/>
</dbReference>
<proteinExistence type="inferred from homology"/>
<evidence type="ECO:0000256" key="10">
    <source>
        <dbReference type="PIRNR" id="PIRNR000804"/>
    </source>
</evidence>
<feature type="domain" description="DNA polymerase III beta sliding clamp C-terminal" evidence="13">
    <location>
        <begin position="245"/>
        <end position="366"/>
    </location>
</feature>
<dbReference type="NCBIfam" id="TIGR00663">
    <property type="entry name" value="dnan"/>
    <property type="match status" value="1"/>
</dbReference>
<evidence type="ECO:0000256" key="6">
    <source>
        <dbReference type="ARBA" id="ARBA00022695"/>
    </source>
</evidence>